<organism evidence="3 4">
    <name type="scientific">Stegodyphus mimosarum</name>
    <name type="common">African social velvet spider</name>
    <dbReference type="NCBI Taxonomy" id="407821"/>
    <lineage>
        <taxon>Eukaryota</taxon>
        <taxon>Metazoa</taxon>
        <taxon>Ecdysozoa</taxon>
        <taxon>Arthropoda</taxon>
        <taxon>Chelicerata</taxon>
        <taxon>Arachnida</taxon>
        <taxon>Araneae</taxon>
        <taxon>Araneomorphae</taxon>
        <taxon>Entelegynae</taxon>
        <taxon>Eresoidea</taxon>
        <taxon>Eresidae</taxon>
        <taxon>Stegodyphus</taxon>
    </lineage>
</organism>
<dbReference type="OrthoDB" id="44867at2759"/>
<dbReference type="SUPFAM" id="SSF47676">
    <property type="entry name" value="Conserved domain common to transcription factors TFIIS, elongin A, CRSP70"/>
    <property type="match status" value="1"/>
</dbReference>
<keyword evidence="1" id="KW-0539">Nucleus</keyword>
<dbReference type="Pfam" id="PF08711">
    <property type="entry name" value="Med26"/>
    <property type="match status" value="1"/>
</dbReference>
<gene>
    <name evidence="3" type="ORF">X975_26199</name>
</gene>
<dbReference type="InterPro" id="IPR035441">
    <property type="entry name" value="TFIIS/LEDGF_dom_sf"/>
</dbReference>
<dbReference type="PROSITE" id="PS51319">
    <property type="entry name" value="TFIIS_N"/>
    <property type="match status" value="1"/>
</dbReference>
<evidence type="ECO:0000259" key="2">
    <source>
        <dbReference type="PROSITE" id="PS51319"/>
    </source>
</evidence>
<dbReference type="AlphaFoldDB" id="A0A087UTL2"/>
<dbReference type="InterPro" id="IPR017923">
    <property type="entry name" value="TFIIS_N"/>
</dbReference>
<feature type="domain" description="TFIIS N-terminal" evidence="2">
    <location>
        <begin position="19"/>
        <end position="91"/>
    </location>
</feature>
<keyword evidence="3" id="KW-0251">Elongation factor</keyword>
<dbReference type="Proteomes" id="UP000054359">
    <property type="component" value="Unassembled WGS sequence"/>
</dbReference>
<evidence type="ECO:0000313" key="4">
    <source>
        <dbReference type="Proteomes" id="UP000054359"/>
    </source>
</evidence>
<feature type="non-terminal residue" evidence="3">
    <location>
        <position position="187"/>
    </location>
</feature>
<evidence type="ECO:0000256" key="1">
    <source>
        <dbReference type="PROSITE-ProRule" id="PRU00649"/>
    </source>
</evidence>
<name>A0A087UTL2_STEMI</name>
<dbReference type="OMA" id="QPKENLM"/>
<dbReference type="STRING" id="407821.A0A087UTL2"/>
<accession>A0A087UTL2</accession>
<keyword evidence="4" id="KW-1185">Reference proteome</keyword>
<evidence type="ECO:0000313" key="3">
    <source>
        <dbReference type="EMBL" id="KFM80701.1"/>
    </source>
</evidence>
<reference evidence="3 4" key="1">
    <citation type="submission" date="2013-11" db="EMBL/GenBank/DDBJ databases">
        <title>Genome sequencing of Stegodyphus mimosarum.</title>
        <authorList>
            <person name="Bechsgaard J."/>
        </authorList>
    </citation>
    <scope>NUCLEOTIDE SEQUENCE [LARGE SCALE GENOMIC DNA]</scope>
</reference>
<sequence>MPKLKQATLSSLKGVVVVEDFLRHKNVLEQEDETEDVILKSLSYLKMKKPAKEVLSSTGIGVVVKALENHTSEKISNEAKNLSRLWVLDGECKRQPTVEVRYDNLTRHMRRTSVKFFLKELGENEENEKIADILEKEIFNRSNRLISKSYRKTVRKIIFVLRHDAAENAALKNGKVTPVSFAIKYKR</sequence>
<dbReference type="GO" id="GO:0005634">
    <property type="term" value="C:nucleus"/>
    <property type="evidence" value="ECO:0007669"/>
    <property type="project" value="UniProtKB-SubCell"/>
</dbReference>
<protein>
    <submittedName>
        <fullName evidence="3">Transcription elongation factor A N-terminal and central domain-containing protein 2</fullName>
    </submittedName>
</protein>
<dbReference type="GO" id="GO:0003746">
    <property type="term" value="F:translation elongation factor activity"/>
    <property type="evidence" value="ECO:0007669"/>
    <property type="project" value="UniProtKB-KW"/>
</dbReference>
<dbReference type="Gene3D" id="1.20.930.10">
    <property type="entry name" value="Conserved domain common to transcription factors TFIIS, elongin A, CRSP70"/>
    <property type="match status" value="1"/>
</dbReference>
<proteinExistence type="predicted"/>
<keyword evidence="3" id="KW-0648">Protein biosynthesis</keyword>
<comment type="subcellular location">
    <subcellularLocation>
        <location evidence="1">Nucleus</location>
    </subcellularLocation>
</comment>
<dbReference type="EMBL" id="KK121544">
    <property type="protein sequence ID" value="KFM80701.1"/>
    <property type="molecule type" value="Genomic_DNA"/>
</dbReference>